<evidence type="ECO:0000313" key="2">
    <source>
        <dbReference type="EMBL" id="MFD0976728.1"/>
    </source>
</evidence>
<dbReference type="EMBL" id="JBHTJP010000032">
    <property type="protein sequence ID" value="MFD0976728.1"/>
    <property type="molecule type" value="Genomic_DNA"/>
</dbReference>
<protein>
    <recommendedName>
        <fullName evidence="4">DUF748 domain-containing protein</fullName>
    </recommendedName>
</protein>
<keyword evidence="1" id="KW-0812">Transmembrane</keyword>
<keyword evidence="1" id="KW-1133">Transmembrane helix</keyword>
<proteinExistence type="predicted"/>
<keyword evidence="3" id="KW-1185">Reference proteome</keyword>
<keyword evidence="1" id="KW-0472">Membrane</keyword>
<sequence length="503" mass="56535">MGNSKKTGVSILVIVFIILVAGYIATNYLSGRIQDELNSALGEKSSHEKIDVDLFAQNIHLRSLKFRNRGTEINTPKLSFKGLSYLQYLKNGKIVFDEVSLAEPEIIIAPSQDSVSKSKVSFKKEIEVKVFKTSKATLELKGKDSAGNKLFSRIREFEVSGIKVDSSTINQMVPFNYNGYNFKVDSLRINITPEHYIASESIDAKNGRVEVRNFKIIPNYGPSVFDQKILYEKDRISLKVNQIRLDSLSFSFRNDTLYLQNPVMGISGGDLQIYRNKTLPDNPKMIPLYSQMLRQSPVKLDLKEVSVDSTRIVYEEKVKADRQVARISFNNVDGKIDNLTNVGLDQKDLPRTKITASADFMDTTPVEIDWSFNAANQNEKFLFSGSFGRVSGDSMNAFLSPSMGLAAEGSINSVAFTFTGNDDMLSGDVQVEYENFRIEILKDQSRETSKFLSAIANLFVDNDGLSEENNIKDIQVNRDKAKSFWNYVWLGLKKGVLDALVQI</sequence>
<evidence type="ECO:0008006" key="4">
    <source>
        <dbReference type="Google" id="ProtNLM"/>
    </source>
</evidence>
<evidence type="ECO:0000313" key="3">
    <source>
        <dbReference type="Proteomes" id="UP001597100"/>
    </source>
</evidence>
<dbReference type="RefSeq" id="WP_380738317.1">
    <property type="nucleotide sequence ID" value="NZ_JBHTJP010000032.1"/>
</dbReference>
<dbReference type="Proteomes" id="UP001597100">
    <property type="component" value="Unassembled WGS sequence"/>
</dbReference>
<name>A0ABW3IHF1_9FLAO</name>
<organism evidence="2 3">
    <name type="scientific">Salinimicrobium gaetbulicola</name>
    <dbReference type="NCBI Taxonomy" id="999702"/>
    <lineage>
        <taxon>Bacteria</taxon>
        <taxon>Pseudomonadati</taxon>
        <taxon>Bacteroidota</taxon>
        <taxon>Flavobacteriia</taxon>
        <taxon>Flavobacteriales</taxon>
        <taxon>Flavobacteriaceae</taxon>
        <taxon>Salinimicrobium</taxon>
    </lineage>
</organism>
<evidence type="ECO:0000256" key="1">
    <source>
        <dbReference type="SAM" id="Phobius"/>
    </source>
</evidence>
<gene>
    <name evidence="2" type="ORF">ACFQ1G_07995</name>
</gene>
<feature type="transmembrane region" description="Helical" evidence="1">
    <location>
        <begin position="7"/>
        <end position="25"/>
    </location>
</feature>
<accession>A0ABW3IHF1</accession>
<reference evidence="3" key="1">
    <citation type="journal article" date="2019" name="Int. J. Syst. Evol. Microbiol.">
        <title>The Global Catalogue of Microorganisms (GCM) 10K type strain sequencing project: providing services to taxonomists for standard genome sequencing and annotation.</title>
        <authorList>
            <consortium name="The Broad Institute Genomics Platform"/>
            <consortium name="The Broad Institute Genome Sequencing Center for Infectious Disease"/>
            <person name="Wu L."/>
            <person name="Ma J."/>
        </authorList>
    </citation>
    <scope>NUCLEOTIDE SEQUENCE [LARGE SCALE GENOMIC DNA]</scope>
    <source>
        <strain evidence="3">CCUG 60898</strain>
    </source>
</reference>
<comment type="caution">
    <text evidence="2">The sequence shown here is derived from an EMBL/GenBank/DDBJ whole genome shotgun (WGS) entry which is preliminary data.</text>
</comment>